<evidence type="ECO:0000256" key="12">
    <source>
        <dbReference type="SAM" id="Phobius"/>
    </source>
</evidence>
<evidence type="ECO:0000256" key="8">
    <source>
        <dbReference type="ARBA" id="ARBA00023136"/>
    </source>
</evidence>
<comment type="caution">
    <text evidence="14">The sequence shown here is derived from an EMBL/GenBank/DDBJ whole genome shotgun (WGS) entry which is preliminary data.</text>
</comment>
<reference evidence="15" key="1">
    <citation type="journal article" date="2019" name="Int. J. Syst. Evol. Microbiol.">
        <title>The Global Catalogue of Microorganisms (GCM) 10K type strain sequencing project: providing services to taxonomists for standard genome sequencing and annotation.</title>
        <authorList>
            <consortium name="The Broad Institute Genomics Platform"/>
            <consortium name="The Broad Institute Genome Sequencing Center for Infectious Disease"/>
            <person name="Wu L."/>
            <person name="Ma J."/>
        </authorList>
    </citation>
    <scope>NUCLEOTIDE SEQUENCE [LARGE SCALE GENOMIC DNA]</scope>
    <source>
        <strain evidence="15">CCUG 54356</strain>
    </source>
</reference>
<evidence type="ECO:0000256" key="9">
    <source>
        <dbReference type="ARBA" id="ARBA00025772"/>
    </source>
</evidence>
<proteinExistence type="inferred from homology"/>
<comment type="similarity">
    <text evidence="9">Belongs to the GSP H family.</text>
</comment>
<dbReference type="Pfam" id="PF12019">
    <property type="entry name" value="GspH"/>
    <property type="match status" value="1"/>
</dbReference>
<keyword evidence="15" id="KW-1185">Reference proteome</keyword>
<keyword evidence="3" id="KW-1003">Cell membrane</keyword>
<dbReference type="InterPro" id="IPR022346">
    <property type="entry name" value="T2SS_GspH"/>
</dbReference>
<feature type="transmembrane region" description="Helical" evidence="12">
    <location>
        <begin position="6"/>
        <end position="27"/>
    </location>
</feature>
<feature type="domain" description="General secretion pathway GspH" evidence="13">
    <location>
        <begin position="43"/>
        <end position="161"/>
    </location>
</feature>
<evidence type="ECO:0000259" key="13">
    <source>
        <dbReference type="Pfam" id="PF12019"/>
    </source>
</evidence>
<evidence type="ECO:0000256" key="5">
    <source>
        <dbReference type="ARBA" id="ARBA00022519"/>
    </source>
</evidence>
<dbReference type="InterPro" id="IPR045584">
    <property type="entry name" value="Pilin-like"/>
</dbReference>
<protein>
    <recommendedName>
        <fullName evidence="2">Type II secretion system protein H</fullName>
    </recommendedName>
    <alternativeName>
        <fullName evidence="10">General secretion pathway protein H</fullName>
    </alternativeName>
</protein>
<evidence type="ECO:0000256" key="6">
    <source>
        <dbReference type="ARBA" id="ARBA00022692"/>
    </source>
</evidence>
<keyword evidence="4" id="KW-0488">Methylation</keyword>
<dbReference type="Proteomes" id="UP001597264">
    <property type="component" value="Unassembled WGS sequence"/>
</dbReference>
<keyword evidence="8 12" id="KW-0472">Membrane</keyword>
<dbReference type="RefSeq" id="WP_230435585.1">
    <property type="nucleotide sequence ID" value="NZ_CP087715.1"/>
</dbReference>
<evidence type="ECO:0000256" key="7">
    <source>
        <dbReference type="ARBA" id="ARBA00022989"/>
    </source>
</evidence>
<evidence type="ECO:0000313" key="14">
    <source>
        <dbReference type="EMBL" id="MFD1217978.1"/>
    </source>
</evidence>
<evidence type="ECO:0000256" key="1">
    <source>
        <dbReference type="ARBA" id="ARBA00004377"/>
    </source>
</evidence>
<dbReference type="Pfam" id="PF07963">
    <property type="entry name" value="N_methyl"/>
    <property type="match status" value="1"/>
</dbReference>
<keyword evidence="7 12" id="KW-1133">Transmembrane helix</keyword>
<sequence>MQRQPGFTILELIITVTILAIVISLAVPPMGEFVRRYRSEAKARELFDLVILMRTRAYSEQQRYTLCPRGIDASCGNDWSSGAILFADPDGDGERDTGETIEKIFSGADSGGSLRWRAFNNSGYITFRPDGTTPAQSGHFAYCPPSGEEEIGWTIILNAIGRPYVGKDKDGDGVRETGRGDNLSCATAPG</sequence>
<dbReference type="Gene3D" id="3.55.40.10">
    <property type="entry name" value="minor pseudopilin epsh domain"/>
    <property type="match status" value="1"/>
</dbReference>
<evidence type="ECO:0000256" key="2">
    <source>
        <dbReference type="ARBA" id="ARBA00021549"/>
    </source>
</evidence>
<evidence type="ECO:0000256" key="4">
    <source>
        <dbReference type="ARBA" id="ARBA00022481"/>
    </source>
</evidence>
<feature type="compositionally biased region" description="Basic and acidic residues" evidence="11">
    <location>
        <begin position="167"/>
        <end position="179"/>
    </location>
</feature>
<organism evidence="14 15">
    <name type="scientific">Microbulbifer celer</name>
    <dbReference type="NCBI Taxonomy" id="435905"/>
    <lineage>
        <taxon>Bacteria</taxon>
        <taxon>Pseudomonadati</taxon>
        <taxon>Pseudomonadota</taxon>
        <taxon>Gammaproteobacteria</taxon>
        <taxon>Cellvibrionales</taxon>
        <taxon>Microbulbiferaceae</taxon>
        <taxon>Microbulbifer</taxon>
    </lineage>
</organism>
<evidence type="ECO:0000313" key="15">
    <source>
        <dbReference type="Proteomes" id="UP001597264"/>
    </source>
</evidence>
<dbReference type="EMBL" id="JBHTLR010000022">
    <property type="protein sequence ID" value="MFD1217978.1"/>
    <property type="molecule type" value="Genomic_DNA"/>
</dbReference>
<gene>
    <name evidence="14" type="ORF">ACFQ2X_15340</name>
</gene>
<dbReference type="SUPFAM" id="SSF54523">
    <property type="entry name" value="Pili subunits"/>
    <property type="match status" value="1"/>
</dbReference>
<accession>A0ABW3UB35</accession>
<evidence type="ECO:0000256" key="3">
    <source>
        <dbReference type="ARBA" id="ARBA00022475"/>
    </source>
</evidence>
<feature type="region of interest" description="Disordered" evidence="11">
    <location>
        <begin position="167"/>
        <end position="190"/>
    </location>
</feature>
<evidence type="ECO:0000256" key="11">
    <source>
        <dbReference type="SAM" id="MobiDB-lite"/>
    </source>
</evidence>
<dbReference type="NCBIfam" id="TIGR02532">
    <property type="entry name" value="IV_pilin_GFxxxE"/>
    <property type="match status" value="1"/>
</dbReference>
<name>A0ABW3UB35_9GAMM</name>
<keyword evidence="6 12" id="KW-0812">Transmembrane</keyword>
<dbReference type="InterPro" id="IPR012902">
    <property type="entry name" value="N_methyl_site"/>
</dbReference>
<evidence type="ECO:0000256" key="10">
    <source>
        <dbReference type="ARBA" id="ARBA00030775"/>
    </source>
</evidence>
<keyword evidence="5" id="KW-0997">Cell inner membrane</keyword>
<comment type="subcellular location">
    <subcellularLocation>
        <location evidence="1">Cell inner membrane</location>
        <topology evidence="1">Single-pass membrane protein</topology>
    </subcellularLocation>
</comment>